<protein>
    <recommendedName>
        <fullName evidence="2">NAD-dependent epimerase/dehydratase domain-containing protein</fullName>
    </recommendedName>
</protein>
<dbReference type="InterPro" id="IPR036291">
    <property type="entry name" value="NAD(P)-bd_dom_sf"/>
</dbReference>
<proteinExistence type="inferred from homology"/>
<organism evidence="3">
    <name type="scientific">marine metagenome</name>
    <dbReference type="NCBI Taxonomy" id="408172"/>
    <lineage>
        <taxon>unclassified sequences</taxon>
        <taxon>metagenomes</taxon>
        <taxon>ecological metagenomes</taxon>
    </lineage>
</organism>
<dbReference type="Gene3D" id="3.40.50.720">
    <property type="entry name" value="NAD(P)-binding Rossmann-like Domain"/>
    <property type="match status" value="1"/>
</dbReference>
<comment type="similarity">
    <text evidence="1">Belongs to the NAD(P)-dependent epimerase/dehydratase family.</text>
</comment>
<dbReference type="Pfam" id="PF01370">
    <property type="entry name" value="Epimerase"/>
    <property type="match status" value="1"/>
</dbReference>
<evidence type="ECO:0000313" key="3">
    <source>
        <dbReference type="EMBL" id="SVA75441.1"/>
    </source>
</evidence>
<dbReference type="EMBL" id="UINC01018050">
    <property type="protein sequence ID" value="SVA75441.1"/>
    <property type="molecule type" value="Genomic_DNA"/>
</dbReference>
<gene>
    <name evidence="3" type="ORF">METZ01_LOCUS128295</name>
</gene>
<dbReference type="SUPFAM" id="SSF51735">
    <property type="entry name" value="NAD(P)-binding Rossmann-fold domains"/>
    <property type="match status" value="1"/>
</dbReference>
<name>A0A381YFW8_9ZZZZ</name>
<feature type="domain" description="NAD-dependent epimerase/dehydratase" evidence="2">
    <location>
        <begin position="10"/>
        <end position="184"/>
    </location>
</feature>
<dbReference type="PANTHER" id="PTHR43000">
    <property type="entry name" value="DTDP-D-GLUCOSE 4,6-DEHYDRATASE-RELATED"/>
    <property type="match status" value="1"/>
</dbReference>
<feature type="non-terminal residue" evidence="3">
    <location>
        <position position="1"/>
    </location>
</feature>
<evidence type="ECO:0000259" key="2">
    <source>
        <dbReference type="Pfam" id="PF01370"/>
    </source>
</evidence>
<dbReference type="InterPro" id="IPR001509">
    <property type="entry name" value="Epimerase_deHydtase"/>
</dbReference>
<dbReference type="AlphaFoldDB" id="A0A381YFW8"/>
<evidence type="ECO:0000256" key="1">
    <source>
        <dbReference type="ARBA" id="ARBA00007637"/>
    </source>
</evidence>
<reference evidence="3" key="1">
    <citation type="submission" date="2018-05" db="EMBL/GenBank/DDBJ databases">
        <authorList>
            <person name="Lanie J.A."/>
            <person name="Ng W.-L."/>
            <person name="Kazmierczak K.M."/>
            <person name="Andrzejewski T.M."/>
            <person name="Davidsen T.M."/>
            <person name="Wayne K.J."/>
            <person name="Tettelin H."/>
            <person name="Glass J.I."/>
            <person name="Rusch D."/>
            <person name="Podicherti R."/>
            <person name="Tsui H.-C.T."/>
            <person name="Winkler M.E."/>
        </authorList>
    </citation>
    <scope>NUCLEOTIDE SEQUENCE</scope>
</reference>
<accession>A0A381YFW8</accession>
<sequence length="269" mass="29899">VSNTSQSDGRVVYLDFADRHQMRETLDRLGPPEVFLHLGWGHVYQPQSPDHLTTNVQNGINLVDTCFERGVQRFVVIGSSSEYGERVGALSEDLAPEGALNNYIMGKLALAAHGFEAAARLNRTFLHVRLSYTFGAGQQHNSLINQLFKSSAEKTALDLSPCDHYRDYIYVGDVAEGIARISRVHGSAIVNLGGGKVIQLKEFIRRFWSHLGSDPELLRFGAHTKPDHEPPQPHCHLDLTRLKSLTDWTPTWSMQDGIAETIAQLRSGG</sequence>